<comment type="caution">
    <text evidence="1">The sequence shown here is derived from an EMBL/GenBank/DDBJ whole genome shotgun (WGS) entry which is preliminary data.</text>
</comment>
<proteinExistence type="predicted"/>
<accession>A0A0F9G429</accession>
<organism evidence="1">
    <name type="scientific">marine sediment metagenome</name>
    <dbReference type="NCBI Taxonomy" id="412755"/>
    <lineage>
        <taxon>unclassified sequences</taxon>
        <taxon>metagenomes</taxon>
        <taxon>ecological metagenomes</taxon>
    </lineage>
</organism>
<gene>
    <name evidence="1" type="ORF">LCGC14_1874150</name>
</gene>
<evidence type="ECO:0000313" key="1">
    <source>
        <dbReference type="EMBL" id="KKL93494.1"/>
    </source>
</evidence>
<reference evidence="1" key="1">
    <citation type="journal article" date="2015" name="Nature">
        <title>Complex archaea that bridge the gap between prokaryotes and eukaryotes.</title>
        <authorList>
            <person name="Spang A."/>
            <person name="Saw J.H."/>
            <person name="Jorgensen S.L."/>
            <person name="Zaremba-Niedzwiedzka K."/>
            <person name="Martijn J."/>
            <person name="Lind A.E."/>
            <person name="van Eijk R."/>
            <person name="Schleper C."/>
            <person name="Guy L."/>
            <person name="Ettema T.J."/>
        </authorList>
    </citation>
    <scope>NUCLEOTIDE SEQUENCE</scope>
</reference>
<dbReference type="AlphaFoldDB" id="A0A0F9G429"/>
<name>A0A0F9G429_9ZZZZ</name>
<sequence length="97" mass="11111">MTDFRKKLEILFNCESMKNGSDTPDFILASYLVDCLTSFDEATRKREAWYGRGKVYSVEVRLDPTGSDPLKCPKCERFSMSGRNCIHESCGYYADSK</sequence>
<protein>
    <submittedName>
        <fullName evidence="1">Uncharacterized protein</fullName>
    </submittedName>
</protein>
<dbReference type="EMBL" id="LAZR01019172">
    <property type="protein sequence ID" value="KKL93494.1"/>
    <property type="molecule type" value="Genomic_DNA"/>
</dbReference>